<organism evidence="7 8">
    <name type="scientific">Pinctada imbricata</name>
    <name type="common">Atlantic pearl-oyster</name>
    <name type="synonym">Pinctada martensii</name>
    <dbReference type="NCBI Taxonomy" id="66713"/>
    <lineage>
        <taxon>Eukaryota</taxon>
        <taxon>Metazoa</taxon>
        <taxon>Spiralia</taxon>
        <taxon>Lophotrochozoa</taxon>
        <taxon>Mollusca</taxon>
        <taxon>Bivalvia</taxon>
        <taxon>Autobranchia</taxon>
        <taxon>Pteriomorphia</taxon>
        <taxon>Pterioida</taxon>
        <taxon>Pterioidea</taxon>
        <taxon>Pteriidae</taxon>
        <taxon>Pinctada</taxon>
    </lineage>
</organism>
<keyword evidence="8" id="KW-1185">Reference proteome</keyword>
<feature type="domain" description="G-protein coupled receptors family 1 profile" evidence="6">
    <location>
        <begin position="51"/>
        <end position="329"/>
    </location>
</feature>
<evidence type="ECO:0000313" key="8">
    <source>
        <dbReference type="Proteomes" id="UP001186944"/>
    </source>
</evidence>
<feature type="transmembrane region" description="Helical" evidence="5">
    <location>
        <begin position="306"/>
        <end position="329"/>
    </location>
</feature>
<gene>
    <name evidence="7" type="ORF">FSP39_005528</name>
</gene>
<sequence length="382" mass="43095">MDEDMEGDPLNLSTIQPLSADHTDGLIAFSAWFSSVHGYASLLVCTFGICTNIFNITILTRKDMWTPTNLLLTWLAVSDVLTMIPYIPFAIHFYCMNNEQKPLEETFTNSWSVYMLISVNLAATTHTISIWLGVSIAVFRFLQLRSTAKGALARQRKMHQVKVVTLSVFVLSCAVLIPNYMSNKLVERQLPGNKTMYALKELQLASNETSPVVFANVVTYAIIAKIVPCILMVIFGGSLLYSLGIKGRQRRRRLSSTKLTHKKGGPKPSKTTRMLLVVIILFLITEFPQGILIFISAIVPKFYENVYIPLGDLMDFIALLNNAVNFVLYCSMSNQFRSRFLEMYLNKRRTFKDVDKSSLTQSYNSITRTALTSVSIEKKMSV</sequence>
<dbReference type="CDD" id="cd14978">
    <property type="entry name" value="7tmA_FMRFamide_R-like"/>
    <property type="match status" value="1"/>
</dbReference>
<dbReference type="InterPro" id="IPR019427">
    <property type="entry name" value="7TM_GPCR_serpentine_rcpt_Srw"/>
</dbReference>
<evidence type="ECO:0000256" key="3">
    <source>
        <dbReference type="ARBA" id="ARBA00022989"/>
    </source>
</evidence>
<dbReference type="InterPro" id="IPR053219">
    <property type="entry name" value="GPCR_Dmsr-1"/>
</dbReference>
<dbReference type="Proteomes" id="UP001186944">
    <property type="component" value="Unassembled WGS sequence"/>
</dbReference>
<keyword evidence="2 5" id="KW-0812">Transmembrane</keyword>
<dbReference type="PANTHER" id="PTHR46273">
    <property type="entry name" value="MYOSUPPRESSIN RECEPTOR 1, ISOFORM B-RELATED"/>
    <property type="match status" value="1"/>
</dbReference>
<feature type="transmembrane region" description="Helical" evidence="5">
    <location>
        <begin position="275"/>
        <end position="300"/>
    </location>
</feature>
<comment type="caution">
    <text evidence="7">The sequence shown here is derived from an EMBL/GenBank/DDBJ whole genome shotgun (WGS) entry which is preliminary data.</text>
</comment>
<name>A0AA88YIH9_PINIB</name>
<dbReference type="InterPro" id="IPR000276">
    <property type="entry name" value="GPCR_Rhodpsn"/>
</dbReference>
<reference evidence="7" key="1">
    <citation type="submission" date="2019-08" db="EMBL/GenBank/DDBJ databases">
        <title>The improved chromosome-level genome for the pearl oyster Pinctada fucata martensii using PacBio sequencing and Hi-C.</title>
        <authorList>
            <person name="Zheng Z."/>
        </authorList>
    </citation>
    <scope>NUCLEOTIDE SEQUENCE</scope>
    <source>
        <strain evidence="7">ZZ-2019</strain>
        <tissue evidence="7">Adductor muscle</tissue>
    </source>
</reference>
<keyword evidence="4 5" id="KW-0472">Membrane</keyword>
<comment type="subcellular location">
    <subcellularLocation>
        <location evidence="1">Membrane</location>
    </subcellularLocation>
</comment>
<feature type="transmembrane region" description="Helical" evidence="5">
    <location>
        <begin position="114"/>
        <end position="142"/>
    </location>
</feature>
<dbReference type="GO" id="GO:0005886">
    <property type="term" value="C:plasma membrane"/>
    <property type="evidence" value="ECO:0007669"/>
    <property type="project" value="TreeGrafter"/>
</dbReference>
<keyword evidence="3 5" id="KW-1133">Transmembrane helix</keyword>
<dbReference type="PRINTS" id="PR00237">
    <property type="entry name" value="GPCRRHODOPSN"/>
</dbReference>
<evidence type="ECO:0000256" key="4">
    <source>
        <dbReference type="ARBA" id="ARBA00023136"/>
    </source>
</evidence>
<dbReference type="PANTHER" id="PTHR46273:SF4">
    <property type="entry name" value="AT19640P"/>
    <property type="match status" value="1"/>
</dbReference>
<protein>
    <recommendedName>
        <fullName evidence="6">G-protein coupled receptors family 1 profile domain-containing protein</fullName>
    </recommendedName>
</protein>
<feature type="transmembrane region" description="Helical" evidence="5">
    <location>
        <begin position="163"/>
        <end position="181"/>
    </location>
</feature>
<dbReference type="GO" id="GO:0008528">
    <property type="term" value="F:G protein-coupled peptide receptor activity"/>
    <property type="evidence" value="ECO:0007669"/>
    <property type="project" value="InterPro"/>
</dbReference>
<dbReference type="AlphaFoldDB" id="A0AA88YIH9"/>
<evidence type="ECO:0000256" key="1">
    <source>
        <dbReference type="ARBA" id="ARBA00004370"/>
    </source>
</evidence>
<dbReference type="EMBL" id="VSWD01000003">
    <property type="protein sequence ID" value="KAK3105779.1"/>
    <property type="molecule type" value="Genomic_DNA"/>
</dbReference>
<evidence type="ECO:0000259" key="6">
    <source>
        <dbReference type="PROSITE" id="PS50262"/>
    </source>
</evidence>
<dbReference type="InterPro" id="IPR017452">
    <property type="entry name" value="GPCR_Rhodpsn_7TM"/>
</dbReference>
<feature type="transmembrane region" description="Helical" evidence="5">
    <location>
        <begin position="71"/>
        <end position="94"/>
    </location>
</feature>
<feature type="transmembrane region" description="Helical" evidence="5">
    <location>
        <begin position="217"/>
        <end position="243"/>
    </location>
</feature>
<dbReference type="Pfam" id="PF10324">
    <property type="entry name" value="7TM_GPCR_Srw"/>
    <property type="match status" value="1"/>
</dbReference>
<evidence type="ECO:0000256" key="2">
    <source>
        <dbReference type="ARBA" id="ARBA00022692"/>
    </source>
</evidence>
<proteinExistence type="predicted"/>
<feature type="transmembrane region" description="Helical" evidence="5">
    <location>
        <begin position="39"/>
        <end position="59"/>
    </location>
</feature>
<dbReference type="Gene3D" id="1.20.1070.10">
    <property type="entry name" value="Rhodopsin 7-helix transmembrane proteins"/>
    <property type="match status" value="1"/>
</dbReference>
<evidence type="ECO:0000313" key="7">
    <source>
        <dbReference type="EMBL" id="KAK3105779.1"/>
    </source>
</evidence>
<dbReference type="SUPFAM" id="SSF81321">
    <property type="entry name" value="Family A G protein-coupled receptor-like"/>
    <property type="match status" value="1"/>
</dbReference>
<evidence type="ECO:0000256" key="5">
    <source>
        <dbReference type="SAM" id="Phobius"/>
    </source>
</evidence>
<accession>A0AA88YIH9</accession>
<dbReference type="PROSITE" id="PS50262">
    <property type="entry name" value="G_PROTEIN_RECEP_F1_2"/>
    <property type="match status" value="1"/>
</dbReference>